<dbReference type="PANTHER" id="PTHR35358:SF18">
    <property type="entry name" value="PHOSPHOLIPASE-LIKE PROTEIN-RELATED"/>
    <property type="match status" value="1"/>
</dbReference>
<protein>
    <recommendedName>
        <fullName evidence="8">HMG box domain-containing protein</fullName>
    </recommendedName>
</protein>
<keyword evidence="6" id="KW-0238">DNA-binding</keyword>
<evidence type="ECO:0000256" key="6">
    <source>
        <dbReference type="PROSITE-ProRule" id="PRU00267"/>
    </source>
</evidence>
<dbReference type="SMART" id="SM00398">
    <property type="entry name" value="HMG"/>
    <property type="match status" value="1"/>
</dbReference>
<feature type="region of interest" description="Disordered" evidence="7">
    <location>
        <begin position="180"/>
        <end position="216"/>
    </location>
</feature>
<comment type="similarity">
    <text evidence="2">Belongs to the TAF4 family.</text>
</comment>
<evidence type="ECO:0000256" key="2">
    <source>
        <dbReference type="ARBA" id="ARBA00006178"/>
    </source>
</evidence>
<dbReference type="PROSITE" id="PS50118">
    <property type="entry name" value="HMG_BOX_2"/>
    <property type="match status" value="1"/>
</dbReference>
<dbReference type="InterPro" id="IPR036910">
    <property type="entry name" value="HMG_box_dom_sf"/>
</dbReference>
<dbReference type="PANTHER" id="PTHR35358">
    <property type="entry name" value="OS06G0711100 PROTEIN"/>
    <property type="match status" value="1"/>
</dbReference>
<dbReference type="InterPro" id="IPR007942">
    <property type="entry name" value="PLipase-like"/>
</dbReference>
<keyword evidence="10" id="KW-1185">Reference proteome</keyword>
<feature type="region of interest" description="Disordered" evidence="7">
    <location>
        <begin position="69"/>
        <end position="129"/>
    </location>
</feature>
<sequence>MKGAKGKGPATRNSLKPVDDRKVGKKKAPAKDPNKPKRPAAAFFVFLEEFRVTFKKQNPYVKFVSACGKAGGKKWRSMSAAERAADDVEEDSDESIFEEEDSDKSTSEVDEESGQAMESTSKPSSLPMDNIAQKPRLAEHQSDSHGVNRSSKVNAFEQQKDQPFLMPLIQSSISNYGNAGGNYSSPHMNMPSQSFKPPTHDFISSSGLQRKDQSLMSSTTYVKQAPLDQMNDAQHNYQMSTPQEGTIEMMSSRPGFSTSTSVTAQLERQNVPAGSSSLAVRGNTKSSQKTPTVSQKKQSEALVSSLRKQKVSGALSDQSIEQLNDVTAVSGVNLREEEEQLFSGSKEDSQLSEAFRKAVQEEERPILQKTHMINCGGRSSDVERCLSQLLDNDGDVEHLDSNQECRELVENVSSMSDSVEKFASPHSDIICIQGYKVKRSNATILEGIFKKHGDIAANCILKTLSARAYHLEVICEVVRQIQTQDLIEMGEDIECQLSDAEAVNINVSWIRAHFEAIHKSKKTSENLSLLMAMKENMILIIQAAEMDRAKRSLELSAADKCVRVLHLFQQNLNDNILKK</sequence>
<dbReference type="GO" id="GO:0006352">
    <property type="term" value="P:DNA-templated transcription initiation"/>
    <property type="evidence" value="ECO:0007669"/>
    <property type="project" value="InterPro"/>
</dbReference>
<feature type="compositionally biased region" description="Polar residues" evidence="7">
    <location>
        <begin position="269"/>
        <end position="296"/>
    </location>
</feature>
<dbReference type="GO" id="GO:0005669">
    <property type="term" value="C:transcription factor TFIID complex"/>
    <property type="evidence" value="ECO:0007669"/>
    <property type="project" value="InterPro"/>
</dbReference>
<keyword evidence="5 6" id="KW-0539">Nucleus</keyword>
<proteinExistence type="inferred from homology"/>
<evidence type="ECO:0000256" key="1">
    <source>
        <dbReference type="ARBA" id="ARBA00004123"/>
    </source>
</evidence>
<comment type="caution">
    <text evidence="9">The sequence shown here is derived from an EMBL/GenBank/DDBJ whole genome shotgun (WGS) entry which is preliminary data.</text>
</comment>
<dbReference type="EMBL" id="JBCNJP010000016">
    <property type="protein sequence ID" value="KAK9066052.1"/>
    <property type="molecule type" value="Genomic_DNA"/>
</dbReference>
<dbReference type="Pfam" id="PF00505">
    <property type="entry name" value="HMG_box"/>
    <property type="match status" value="1"/>
</dbReference>
<gene>
    <name evidence="9" type="ORF">SSX86_015454</name>
</gene>
<evidence type="ECO:0000256" key="5">
    <source>
        <dbReference type="ARBA" id="ARBA00023242"/>
    </source>
</evidence>
<dbReference type="Gene3D" id="1.10.30.10">
    <property type="entry name" value="High mobility group box domain"/>
    <property type="match status" value="1"/>
</dbReference>
<evidence type="ECO:0000259" key="8">
    <source>
        <dbReference type="PROSITE" id="PS50118"/>
    </source>
</evidence>
<reference evidence="9 10" key="1">
    <citation type="submission" date="2024-04" db="EMBL/GenBank/DDBJ databases">
        <title>The reference genome of an endangered Asteraceae, Deinandra increscens subsp. villosa, native to the Central Coast of California.</title>
        <authorList>
            <person name="Guilliams M."/>
            <person name="Hasenstab-Lehman K."/>
            <person name="Meyer R."/>
            <person name="Mcevoy S."/>
        </authorList>
    </citation>
    <scope>NUCLEOTIDE SEQUENCE [LARGE SCALE GENOMIC DNA]</scope>
    <source>
        <tissue evidence="9">Leaf</tissue>
    </source>
</reference>
<evidence type="ECO:0000313" key="10">
    <source>
        <dbReference type="Proteomes" id="UP001408789"/>
    </source>
</evidence>
<dbReference type="Pfam" id="PF05278">
    <property type="entry name" value="PEARLI-4"/>
    <property type="match status" value="1"/>
</dbReference>
<feature type="compositionally biased region" description="Acidic residues" evidence="7">
    <location>
        <begin position="87"/>
        <end position="113"/>
    </location>
</feature>
<dbReference type="SUPFAM" id="SSF47095">
    <property type="entry name" value="HMG-box"/>
    <property type="match status" value="1"/>
</dbReference>
<evidence type="ECO:0000256" key="7">
    <source>
        <dbReference type="SAM" id="MobiDB-lite"/>
    </source>
</evidence>
<feature type="region of interest" description="Disordered" evidence="7">
    <location>
        <begin position="269"/>
        <end position="301"/>
    </location>
</feature>
<keyword evidence="4" id="KW-0804">Transcription</keyword>
<evidence type="ECO:0000313" key="9">
    <source>
        <dbReference type="EMBL" id="KAK9066052.1"/>
    </source>
</evidence>
<feature type="DNA-binding region" description="HMG box" evidence="6">
    <location>
        <begin position="36"/>
        <end position="105"/>
    </location>
</feature>
<dbReference type="InterPro" id="IPR009071">
    <property type="entry name" value="HMG_box_dom"/>
</dbReference>
<evidence type="ECO:0000256" key="4">
    <source>
        <dbReference type="ARBA" id="ARBA00023163"/>
    </source>
</evidence>
<comment type="subcellular location">
    <subcellularLocation>
        <location evidence="1">Nucleus</location>
    </subcellularLocation>
</comment>
<dbReference type="CDD" id="cd22005">
    <property type="entry name" value="HMG-box_AtHMGB1-like"/>
    <property type="match status" value="1"/>
</dbReference>
<name>A0AAP0D4D5_9ASTR</name>
<organism evidence="9 10">
    <name type="scientific">Deinandra increscens subsp. villosa</name>
    <dbReference type="NCBI Taxonomy" id="3103831"/>
    <lineage>
        <taxon>Eukaryota</taxon>
        <taxon>Viridiplantae</taxon>
        <taxon>Streptophyta</taxon>
        <taxon>Embryophyta</taxon>
        <taxon>Tracheophyta</taxon>
        <taxon>Spermatophyta</taxon>
        <taxon>Magnoliopsida</taxon>
        <taxon>eudicotyledons</taxon>
        <taxon>Gunneridae</taxon>
        <taxon>Pentapetalae</taxon>
        <taxon>asterids</taxon>
        <taxon>campanulids</taxon>
        <taxon>Asterales</taxon>
        <taxon>Asteraceae</taxon>
        <taxon>Asteroideae</taxon>
        <taxon>Heliantheae alliance</taxon>
        <taxon>Madieae</taxon>
        <taxon>Madiinae</taxon>
        <taxon>Deinandra</taxon>
    </lineage>
</organism>
<accession>A0AAP0D4D5</accession>
<evidence type="ECO:0000256" key="3">
    <source>
        <dbReference type="ARBA" id="ARBA00023015"/>
    </source>
</evidence>
<keyword evidence="3" id="KW-0805">Transcription regulation</keyword>
<dbReference type="GO" id="GO:0003677">
    <property type="term" value="F:DNA binding"/>
    <property type="evidence" value="ECO:0007669"/>
    <property type="project" value="UniProtKB-UniRule"/>
</dbReference>
<feature type="region of interest" description="Disordered" evidence="7">
    <location>
        <begin position="1"/>
        <end position="38"/>
    </location>
</feature>
<dbReference type="Pfam" id="PF05236">
    <property type="entry name" value="TAF4"/>
    <property type="match status" value="1"/>
</dbReference>
<dbReference type="AlphaFoldDB" id="A0AAP0D4D5"/>
<dbReference type="InterPro" id="IPR007900">
    <property type="entry name" value="TAF4_C"/>
</dbReference>
<feature type="domain" description="HMG box" evidence="8">
    <location>
        <begin position="36"/>
        <end position="105"/>
    </location>
</feature>
<dbReference type="Proteomes" id="UP001408789">
    <property type="component" value="Unassembled WGS sequence"/>
</dbReference>